<keyword evidence="3" id="KW-1003">Cell membrane</keyword>
<dbReference type="SUPFAM" id="SSF82866">
    <property type="entry name" value="Multidrug efflux transporter AcrB transmembrane domain"/>
    <property type="match status" value="1"/>
</dbReference>
<dbReference type="InterPro" id="IPR048634">
    <property type="entry name" value="SecD_SecF_C"/>
</dbReference>
<dbReference type="GO" id="GO:0005886">
    <property type="term" value="C:plasma membrane"/>
    <property type="evidence" value="ECO:0007669"/>
    <property type="project" value="UniProtKB-SubCell"/>
</dbReference>
<name>A0A7T9DK96_9ARCH</name>
<evidence type="ECO:0000259" key="10">
    <source>
        <dbReference type="Pfam" id="PF02355"/>
    </source>
</evidence>
<dbReference type="Pfam" id="PF02355">
    <property type="entry name" value="SecD_SecF_C"/>
    <property type="match status" value="1"/>
</dbReference>
<evidence type="ECO:0000256" key="7">
    <source>
        <dbReference type="ARBA" id="ARBA00023010"/>
    </source>
</evidence>
<feature type="transmembrane region" description="Helical" evidence="9">
    <location>
        <begin position="508"/>
        <end position="530"/>
    </location>
</feature>
<evidence type="ECO:0000256" key="5">
    <source>
        <dbReference type="ARBA" id="ARBA00022927"/>
    </source>
</evidence>
<sequence>MAQQALWKNWKVLLWGLFIIGSLFLIATNGLKLGTEFSGGTLFQLQLAEPANTQQLQDIRLIVEKRLNPTGIRDVSVSSTGQSIILAQVAETDPEAVEQLQGLLLKQGRFESFLKGEKIFDGSQIVQVIENPNQGYGAHPTGVGNNYQWTLPFLLNEKAAQDFTRAAFHQCTATGFVNNQKQYQCEYTYFFIDRPSNALIVYPKSVRTADNEKVFTATNVQIPSEVDLDDILANSQLQLIEVDSNGFTEAQLTMINSPGAEIKNIIYPKSLDASLKSQLDGTPLNKVEVAEDIRNPWIVNVSGLRDVIGLTPSVVHLEPFVEKVEDAAPQQFLVIQGTAPDAATAKQRLDDLKILLKSGALPIPIVSINKQTVSAELGASFLSNVWLMGILALLVVALIVFIRYRALNLVAPLLVVGLSEVIMILGFAALVKWNLDLASMAGILAAVGTGVDSEVIMTDELMRGEEEHEEKGWVNRAKRAFFIVVASASTNIASVLPLLFFGSGLGKLSGFALTTIAGVLLGILISRPAFQEIIKTILIRKTEHKHAHGDGHHAAPAQ</sequence>
<dbReference type="EMBL" id="CP064981">
    <property type="protein sequence ID" value="QQR92874.1"/>
    <property type="molecule type" value="Genomic_DNA"/>
</dbReference>
<feature type="transmembrane region" description="Helical" evidence="9">
    <location>
        <begin position="381"/>
        <end position="402"/>
    </location>
</feature>
<dbReference type="Gene3D" id="1.20.1640.10">
    <property type="entry name" value="Multidrug efflux transporter AcrB transmembrane domain"/>
    <property type="match status" value="1"/>
</dbReference>
<keyword evidence="2" id="KW-0813">Transport</keyword>
<evidence type="ECO:0000256" key="3">
    <source>
        <dbReference type="ARBA" id="ARBA00022475"/>
    </source>
</evidence>
<evidence type="ECO:0000256" key="4">
    <source>
        <dbReference type="ARBA" id="ARBA00022692"/>
    </source>
</evidence>
<feature type="domain" description="Protein export membrane protein SecD/SecF C-terminal" evidence="10">
    <location>
        <begin position="367"/>
        <end position="526"/>
    </location>
</feature>
<dbReference type="PANTHER" id="PTHR30081">
    <property type="entry name" value="PROTEIN-EXPORT MEMBRANE PROTEIN SEC"/>
    <property type="match status" value="1"/>
</dbReference>
<dbReference type="Gene3D" id="3.30.70.3400">
    <property type="match status" value="1"/>
</dbReference>
<proteinExistence type="predicted"/>
<keyword evidence="4 9" id="KW-0812">Transmembrane</keyword>
<dbReference type="AlphaFoldDB" id="A0A7T9DK96"/>
<evidence type="ECO:0000256" key="2">
    <source>
        <dbReference type="ARBA" id="ARBA00022448"/>
    </source>
</evidence>
<dbReference type="InterPro" id="IPR022646">
    <property type="entry name" value="SecD/SecF_CS"/>
</dbReference>
<dbReference type="Proteomes" id="UP000596004">
    <property type="component" value="Chromosome"/>
</dbReference>
<keyword evidence="7" id="KW-0811">Translocation</keyword>
<evidence type="ECO:0000256" key="9">
    <source>
        <dbReference type="SAM" id="Phobius"/>
    </source>
</evidence>
<keyword evidence="5" id="KW-0653">Protein transport</keyword>
<feature type="transmembrane region" description="Helical" evidence="9">
    <location>
        <begin position="409"/>
        <end position="431"/>
    </location>
</feature>
<organism evidence="11">
    <name type="scientific">Candidatus Iainarchaeum sp</name>
    <dbReference type="NCBI Taxonomy" id="3101447"/>
    <lineage>
        <taxon>Archaea</taxon>
        <taxon>Candidatus Iainarchaeota</taxon>
        <taxon>Candidatus Iainarchaeia</taxon>
        <taxon>Candidatus Iainarchaeales</taxon>
        <taxon>Candidatus Iainarchaeaceae</taxon>
        <taxon>Candidatus Iainarchaeum</taxon>
    </lineage>
</organism>
<accession>A0A7T9DK96</accession>
<dbReference type="Pfam" id="PF07549">
    <property type="entry name" value="Sec_GG"/>
    <property type="match status" value="1"/>
</dbReference>
<dbReference type="GO" id="GO:0015031">
    <property type="term" value="P:protein transport"/>
    <property type="evidence" value="ECO:0007669"/>
    <property type="project" value="UniProtKB-KW"/>
</dbReference>
<feature type="transmembrane region" description="Helical" evidence="9">
    <location>
        <begin position="480"/>
        <end position="502"/>
    </location>
</feature>
<evidence type="ECO:0000313" key="11">
    <source>
        <dbReference type="EMBL" id="QQR92874.1"/>
    </source>
</evidence>
<protein>
    <recommendedName>
        <fullName evidence="10">Protein export membrane protein SecD/SecF C-terminal domain-containing protein</fullName>
    </recommendedName>
</protein>
<comment type="subcellular location">
    <subcellularLocation>
        <location evidence="1">Cell membrane</location>
        <topology evidence="1">Multi-pass membrane protein</topology>
    </subcellularLocation>
</comment>
<gene>
    <name evidence="11" type="ORF">IPJ89_01355</name>
</gene>
<dbReference type="InterPro" id="IPR022813">
    <property type="entry name" value="SecD/SecF_arch_bac"/>
</dbReference>
<evidence type="ECO:0000256" key="1">
    <source>
        <dbReference type="ARBA" id="ARBA00004651"/>
    </source>
</evidence>
<evidence type="ECO:0000256" key="6">
    <source>
        <dbReference type="ARBA" id="ARBA00022989"/>
    </source>
</evidence>
<dbReference type="PANTHER" id="PTHR30081:SF1">
    <property type="entry name" value="PROTEIN TRANSLOCASE SUBUNIT SECD"/>
    <property type="match status" value="1"/>
</dbReference>
<keyword evidence="6 9" id="KW-1133">Transmembrane helix</keyword>
<feature type="transmembrane region" description="Helical" evidence="9">
    <location>
        <begin position="12"/>
        <end position="31"/>
    </location>
</feature>
<evidence type="ECO:0000256" key="8">
    <source>
        <dbReference type="ARBA" id="ARBA00023136"/>
    </source>
</evidence>
<keyword evidence="8 9" id="KW-0472">Membrane</keyword>
<reference evidence="11" key="1">
    <citation type="submission" date="2020-11" db="EMBL/GenBank/DDBJ databases">
        <title>Connecting structure to function with the recovery of over 1000 high-quality activated sludge metagenome-assembled genomes encoding full-length rRNA genes using long-read sequencing.</title>
        <authorList>
            <person name="Singleton C.M."/>
            <person name="Petriglieri F."/>
            <person name="Kristensen J.M."/>
            <person name="Kirkegaard R.H."/>
            <person name="Michaelsen T.Y."/>
            <person name="Andersen M.H."/>
            <person name="Karst S.M."/>
            <person name="Dueholm M.S."/>
            <person name="Nielsen P.H."/>
            <person name="Albertsen M."/>
        </authorList>
    </citation>
    <scope>NUCLEOTIDE SEQUENCE</scope>
    <source>
        <strain evidence="11">Fred_18-Q3-R57-64_BAT3C.431</strain>
    </source>
</reference>